<evidence type="ECO:0000256" key="1">
    <source>
        <dbReference type="SAM" id="MobiDB-lite"/>
    </source>
</evidence>
<name>A0A2G9UAG2_TELCI</name>
<evidence type="ECO:0000313" key="3">
    <source>
        <dbReference type="EMBL" id="PIO67221.1"/>
    </source>
</evidence>
<evidence type="ECO:0000313" key="4">
    <source>
        <dbReference type="Proteomes" id="UP000230423"/>
    </source>
</evidence>
<feature type="transmembrane region" description="Helical" evidence="2">
    <location>
        <begin position="99"/>
        <end position="120"/>
    </location>
</feature>
<dbReference type="Proteomes" id="UP000230423">
    <property type="component" value="Unassembled WGS sequence"/>
</dbReference>
<gene>
    <name evidence="3" type="ORF">TELCIR_11043</name>
</gene>
<feature type="non-terminal residue" evidence="3">
    <location>
        <position position="1"/>
    </location>
</feature>
<keyword evidence="4" id="KW-1185">Reference proteome</keyword>
<keyword evidence="2" id="KW-1133">Transmembrane helix</keyword>
<accession>A0A2G9UAG2</accession>
<dbReference type="AlphaFoldDB" id="A0A2G9UAG2"/>
<keyword evidence="2" id="KW-0812">Transmembrane</keyword>
<organism evidence="3 4">
    <name type="scientific">Teladorsagia circumcincta</name>
    <name type="common">Brown stomach worm</name>
    <name type="synonym">Ostertagia circumcincta</name>
    <dbReference type="NCBI Taxonomy" id="45464"/>
    <lineage>
        <taxon>Eukaryota</taxon>
        <taxon>Metazoa</taxon>
        <taxon>Ecdysozoa</taxon>
        <taxon>Nematoda</taxon>
        <taxon>Chromadorea</taxon>
        <taxon>Rhabditida</taxon>
        <taxon>Rhabditina</taxon>
        <taxon>Rhabditomorpha</taxon>
        <taxon>Strongyloidea</taxon>
        <taxon>Trichostrongylidae</taxon>
        <taxon>Teladorsagia</taxon>
    </lineage>
</organism>
<reference evidence="3 4" key="1">
    <citation type="submission" date="2015-09" db="EMBL/GenBank/DDBJ databases">
        <title>Draft genome of the parasitic nematode Teladorsagia circumcincta isolate WARC Sus (inbred).</title>
        <authorList>
            <person name="Mitreva M."/>
        </authorList>
    </citation>
    <scope>NUCLEOTIDE SEQUENCE [LARGE SCALE GENOMIC DNA]</scope>
    <source>
        <strain evidence="3 4">S</strain>
    </source>
</reference>
<evidence type="ECO:0000256" key="2">
    <source>
        <dbReference type="SAM" id="Phobius"/>
    </source>
</evidence>
<sequence>VYELGPNDNLTKWVEKLPKQLPAAGFGALFAQNAAEVLFSSRAYHSLPTSLNVYDNARLRVETAGSGGGIHTQLHTYTPHISASGGSSRFVTAGMVDSVLGPFLVLALALVTSPFVIFLVEERVSKFAHQNRKGMESRSADPTGLPATSVT</sequence>
<feature type="region of interest" description="Disordered" evidence="1">
    <location>
        <begin position="130"/>
        <end position="151"/>
    </location>
</feature>
<proteinExistence type="predicted"/>
<dbReference type="OrthoDB" id="8940249at2759"/>
<dbReference type="EMBL" id="KZ347735">
    <property type="protein sequence ID" value="PIO67221.1"/>
    <property type="molecule type" value="Genomic_DNA"/>
</dbReference>
<keyword evidence="2" id="KW-0472">Membrane</keyword>
<protein>
    <submittedName>
        <fullName evidence="3">Uncharacterized protein</fullName>
    </submittedName>
</protein>